<evidence type="ECO:0000256" key="4">
    <source>
        <dbReference type="PROSITE-ProRule" id="PRU00335"/>
    </source>
</evidence>
<dbReference type="InterPro" id="IPR050109">
    <property type="entry name" value="HTH-type_TetR-like_transc_reg"/>
</dbReference>
<dbReference type="SUPFAM" id="SSF46689">
    <property type="entry name" value="Homeodomain-like"/>
    <property type="match status" value="1"/>
</dbReference>
<keyword evidence="3" id="KW-0804">Transcription</keyword>
<feature type="DNA-binding region" description="H-T-H motif" evidence="4">
    <location>
        <begin position="32"/>
        <end position="51"/>
    </location>
</feature>
<dbReference type="GO" id="GO:0000976">
    <property type="term" value="F:transcription cis-regulatory region binding"/>
    <property type="evidence" value="ECO:0007669"/>
    <property type="project" value="TreeGrafter"/>
</dbReference>
<keyword evidence="7" id="KW-1185">Reference proteome</keyword>
<comment type="caution">
    <text evidence="6">The sequence shown here is derived from an EMBL/GenBank/DDBJ whole genome shotgun (WGS) entry which is preliminary data.</text>
</comment>
<dbReference type="InterPro" id="IPR023772">
    <property type="entry name" value="DNA-bd_HTH_TetR-type_CS"/>
</dbReference>
<sequence>MRRTAEEAAQTRRALLEAALEVFAERGYAAATLSGIAARAGLTRGAVYHHFTDKAELYLATIAENWGAAAAPVWAHLEDTDAGPQERIRRFLVAFFTAFEKNFALRTTFAMSMQGSELPELQVGLEDKRRVMDAWAEQLAALLRAAGVDRSGEVVPPESGAIAIIAAVNGVAATWLACPDLFSPAHQAEALAQAVLHGILPRKE</sequence>
<dbReference type="RefSeq" id="WP_158005417.1">
    <property type="nucleotide sequence ID" value="NZ_JFBM01000038.1"/>
</dbReference>
<keyword evidence="1" id="KW-0805">Transcription regulation</keyword>
<dbReference type="AlphaFoldDB" id="A0A2P2FJM1"/>
<reference evidence="6 7" key="1">
    <citation type="journal article" date="2014" name="Genome Announc.">
        <title>Draft Genome Sequence of Amycolatopsis lurida NRRL 2430, Producer of the Glycopeptide Family Antibiotic Ristocetin.</title>
        <authorList>
            <person name="Kwun M.J."/>
            <person name="Hong H.J."/>
        </authorList>
    </citation>
    <scope>NUCLEOTIDE SEQUENCE [LARGE SCALE GENOMIC DNA]</scope>
    <source>
        <strain evidence="6 7">NRRL 2430</strain>
    </source>
</reference>
<feature type="domain" description="HTH tetR-type" evidence="5">
    <location>
        <begin position="9"/>
        <end position="69"/>
    </location>
</feature>
<dbReference type="PANTHER" id="PTHR30055:SF234">
    <property type="entry name" value="HTH-TYPE TRANSCRIPTIONAL REGULATOR BETI"/>
    <property type="match status" value="1"/>
</dbReference>
<dbReference type="InterPro" id="IPR009057">
    <property type="entry name" value="Homeodomain-like_sf"/>
</dbReference>
<dbReference type="GO" id="GO:0003700">
    <property type="term" value="F:DNA-binding transcription factor activity"/>
    <property type="evidence" value="ECO:0007669"/>
    <property type="project" value="TreeGrafter"/>
</dbReference>
<dbReference type="PRINTS" id="PR00455">
    <property type="entry name" value="HTHTETR"/>
</dbReference>
<keyword evidence="2 4" id="KW-0238">DNA-binding</keyword>
<dbReference type="PROSITE" id="PS01081">
    <property type="entry name" value="HTH_TETR_1"/>
    <property type="match status" value="1"/>
</dbReference>
<dbReference type="EMBL" id="JFBM01000038">
    <property type="protein sequence ID" value="KFU76909.1"/>
    <property type="molecule type" value="Genomic_DNA"/>
</dbReference>
<evidence type="ECO:0000313" key="6">
    <source>
        <dbReference type="EMBL" id="KFU76909.1"/>
    </source>
</evidence>
<evidence type="ECO:0000256" key="3">
    <source>
        <dbReference type="ARBA" id="ARBA00023163"/>
    </source>
</evidence>
<dbReference type="PANTHER" id="PTHR30055">
    <property type="entry name" value="HTH-TYPE TRANSCRIPTIONAL REGULATOR RUTR"/>
    <property type="match status" value="1"/>
</dbReference>
<dbReference type="PROSITE" id="PS50977">
    <property type="entry name" value="HTH_TETR_2"/>
    <property type="match status" value="1"/>
</dbReference>
<protein>
    <recommendedName>
        <fullName evidence="5">HTH tetR-type domain-containing protein</fullName>
    </recommendedName>
</protein>
<evidence type="ECO:0000313" key="7">
    <source>
        <dbReference type="Proteomes" id="UP000256220"/>
    </source>
</evidence>
<evidence type="ECO:0000256" key="2">
    <source>
        <dbReference type="ARBA" id="ARBA00023125"/>
    </source>
</evidence>
<gene>
    <name evidence="6" type="ORF">BB31_33780</name>
</gene>
<dbReference type="InterPro" id="IPR001647">
    <property type="entry name" value="HTH_TetR"/>
</dbReference>
<evidence type="ECO:0000259" key="5">
    <source>
        <dbReference type="PROSITE" id="PS50977"/>
    </source>
</evidence>
<dbReference type="Gene3D" id="1.10.357.10">
    <property type="entry name" value="Tetracycline Repressor, domain 2"/>
    <property type="match status" value="1"/>
</dbReference>
<dbReference type="InterPro" id="IPR036271">
    <property type="entry name" value="Tet_transcr_reg_TetR-rel_C_sf"/>
</dbReference>
<name>A0A2P2FJM1_AMYLU</name>
<dbReference type="Pfam" id="PF00440">
    <property type="entry name" value="TetR_N"/>
    <property type="match status" value="1"/>
</dbReference>
<evidence type="ECO:0000256" key="1">
    <source>
        <dbReference type="ARBA" id="ARBA00023015"/>
    </source>
</evidence>
<proteinExistence type="predicted"/>
<dbReference type="Proteomes" id="UP000256220">
    <property type="component" value="Unassembled WGS sequence"/>
</dbReference>
<dbReference type="SUPFAM" id="SSF48498">
    <property type="entry name" value="Tetracyclin repressor-like, C-terminal domain"/>
    <property type="match status" value="1"/>
</dbReference>
<organism evidence="6 7">
    <name type="scientific">Amycolatopsis lurida NRRL 2430</name>
    <dbReference type="NCBI Taxonomy" id="1460371"/>
    <lineage>
        <taxon>Bacteria</taxon>
        <taxon>Bacillati</taxon>
        <taxon>Actinomycetota</taxon>
        <taxon>Actinomycetes</taxon>
        <taxon>Pseudonocardiales</taxon>
        <taxon>Pseudonocardiaceae</taxon>
        <taxon>Amycolatopsis</taxon>
    </lineage>
</organism>
<accession>A0A2P2FJM1</accession>